<dbReference type="PANTHER" id="PTHR43261">
    <property type="entry name" value="TRANSLATION ELONGATION FACTOR G-RELATED"/>
    <property type="match status" value="1"/>
</dbReference>
<dbReference type="Pfam" id="PF00679">
    <property type="entry name" value="EFG_C"/>
    <property type="match status" value="1"/>
</dbReference>
<dbReference type="FunCoup" id="E2BK05">
    <property type="interactions" value="425"/>
</dbReference>
<dbReference type="Pfam" id="PF00009">
    <property type="entry name" value="GTP_EFTU"/>
    <property type="match status" value="1"/>
</dbReference>
<dbReference type="GO" id="GO:0003746">
    <property type="term" value="F:translation elongation factor activity"/>
    <property type="evidence" value="ECO:0007669"/>
    <property type="project" value="UniProtKB-KW"/>
</dbReference>
<dbReference type="GO" id="GO:0003924">
    <property type="term" value="F:GTPase activity"/>
    <property type="evidence" value="ECO:0007669"/>
    <property type="project" value="InterPro"/>
</dbReference>
<dbReference type="InterPro" id="IPR041095">
    <property type="entry name" value="EFG_II"/>
</dbReference>
<dbReference type="SMART" id="SM00889">
    <property type="entry name" value="EFG_IV"/>
    <property type="match status" value="1"/>
</dbReference>
<dbReference type="CDD" id="cd16262">
    <property type="entry name" value="EFG_III"/>
    <property type="match status" value="1"/>
</dbReference>
<dbReference type="Gene3D" id="3.40.50.300">
    <property type="entry name" value="P-loop containing nucleotide triphosphate hydrolases"/>
    <property type="match status" value="1"/>
</dbReference>
<dbReference type="InParanoid" id="E2BK05"/>
<dbReference type="InterPro" id="IPR035649">
    <property type="entry name" value="EFG_V"/>
</dbReference>
<keyword evidence="4" id="KW-0342">GTP-binding</keyword>
<evidence type="ECO:0000256" key="4">
    <source>
        <dbReference type="ARBA" id="ARBA00023134"/>
    </source>
</evidence>
<evidence type="ECO:0000313" key="6">
    <source>
        <dbReference type="EMBL" id="EFN84014.1"/>
    </source>
</evidence>
<dbReference type="FunFam" id="3.30.70.240:FF:000001">
    <property type="entry name" value="Elongation factor G"/>
    <property type="match status" value="1"/>
</dbReference>
<dbReference type="InterPro" id="IPR020568">
    <property type="entry name" value="Ribosomal_Su5_D2-typ_SF"/>
</dbReference>
<dbReference type="OMA" id="GPQFTFP"/>
<evidence type="ECO:0000256" key="3">
    <source>
        <dbReference type="ARBA" id="ARBA00023128"/>
    </source>
</evidence>
<evidence type="ECO:0000256" key="2">
    <source>
        <dbReference type="ARBA" id="ARBA00022917"/>
    </source>
</evidence>
<keyword evidence="7" id="KW-1185">Reference proteome</keyword>
<dbReference type="InterPro" id="IPR027417">
    <property type="entry name" value="P-loop_NTPase"/>
</dbReference>
<gene>
    <name evidence="6" type="ORF">EAI_03400</name>
</gene>
<evidence type="ECO:0000259" key="5">
    <source>
        <dbReference type="PROSITE" id="PS51722"/>
    </source>
</evidence>
<dbReference type="CDD" id="cd01886">
    <property type="entry name" value="EF-G"/>
    <property type="match status" value="1"/>
</dbReference>
<dbReference type="NCBIfam" id="TIGR00231">
    <property type="entry name" value="small_GTP"/>
    <property type="match status" value="1"/>
</dbReference>
<dbReference type="STRING" id="610380.E2BK05"/>
<accession>E2BK05</accession>
<dbReference type="PROSITE" id="PS00301">
    <property type="entry name" value="G_TR_1"/>
    <property type="match status" value="1"/>
</dbReference>
<dbReference type="Pfam" id="PF22042">
    <property type="entry name" value="EF-G_D2"/>
    <property type="match status" value="1"/>
</dbReference>
<dbReference type="PROSITE" id="PS51722">
    <property type="entry name" value="G_TR_2"/>
    <property type="match status" value="1"/>
</dbReference>
<dbReference type="Gene3D" id="3.30.70.240">
    <property type="match status" value="1"/>
</dbReference>
<keyword evidence="1" id="KW-0547">Nucleotide-binding</keyword>
<dbReference type="SMART" id="SM00838">
    <property type="entry name" value="EFG_C"/>
    <property type="match status" value="1"/>
</dbReference>
<dbReference type="InterPro" id="IPR031157">
    <property type="entry name" value="G_TR_CS"/>
</dbReference>
<dbReference type="InterPro" id="IPR009022">
    <property type="entry name" value="EFG_III"/>
</dbReference>
<dbReference type="InterPro" id="IPR035647">
    <property type="entry name" value="EFG_III/V"/>
</dbReference>
<dbReference type="Gene3D" id="2.40.30.10">
    <property type="entry name" value="Translation factors"/>
    <property type="match status" value="1"/>
</dbReference>
<keyword evidence="2" id="KW-0648">Protein biosynthesis</keyword>
<dbReference type="SUPFAM" id="SSF52540">
    <property type="entry name" value="P-loop containing nucleoside triphosphate hydrolases"/>
    <property type="match status" value="1"/>
</dbReference>
<sequence length="747" mass="83482">MLKHNLIRILWCKLHIRYIHKSASLPETKSKELEIAKIRNIGILAHIDAGKTTTTERMLFYSGLIRSMGEVHHGNTVTDYMEQERQRGITITSAAVTFNWKNHRFNLIDTPGHIDFTMQVEQTLHILDGAIVVLDGSAGVEAQTLTVSRQADRYNIPRIVYVNKMDRADADFDMCLQSIESKLNVETLATQIPVKTAGVLEDIVDVITMEKLMFDEKCQGMNMTRRKITENDDGKLWEIASEKRRALTDKLSGLDDKLADIIIEQESLEDVTAQALAESLRNVTISRRGVPVMLGSSYKNVGVQPLMDNVILYLPSPGNLKKLSSYRHFGDSLAARVFKIVHDKHKGPVTFFRIYSGSMKKGQKLYNVTRQQSEQCTYLYIACANDYEEVTEVSYGNIAAVAGLKNTVTGDLVTISANIANRAKQAMLKENSDHTEDVNNFFASGMKLLDPVFFCSIEPPSLSAQTPLEIALQELQREDPSLRVNNDPETEQIVLAGMGELHIEIIKERIKREYKIDADLGPLQIAYKETIQDAVKDTLITEHKVGNTNHQVTITMSLIPNYQGMGKLLLDRSCPDNSSNIDNIHPRMMNAVKNGVNAALLRGTKLSCPVINVGVKLHWLEVGRGTSDTMVSAAASQCIRKMLKNGHSMLLEPIMRLDIVAPQEYSSSITADLSRRRAEMQQIDQRGNNKASESVISAFVPLSELLGYSTTLRIVSSGNATFSLEFSHHQLMTIGDEEEVIRKSKGF</sequence>
<evidence type="ECO:0000256" key="1">
    <source>
        <dbReference type="ARBA" id="ARBA00022741"/>
    </source>
</evidence>
<dbReference type="InterPro" id="IPR009000">
    <property type="entry name" value="Transl_B-barrel_sf"/>
</dbReference>
<dbReference type="FunFam" id="3.30.70.870:FF:000005">
    <property type="entry name" value="Ribosome-releasing factor 2, mitochondrial"/>
    <property type="match status" value="1"/>
</dbReference>
<dbReference type="PRINTS" id="PR00315">
    <property type="entry name" value="ELONGATNFCT"/>
</dbReference>
<dbReference type="InterPro" id="IPR005517">
    <property type="entry name" value="Transl_elong_EFG/EF2_IV"/>
</dbReference>
<reference evidence="6 7" key="1">
    <citation type="journal article" date="2010" name="Science">
        <title>Genomic comparison of the ants Camponotus floridanus and Harpegnathos saltator.</title>
        <authorList>
            <person name="Bonasio R."/>
            <person name="Zhang G."/>
            <person name="Ye C."/>
            <person name="Mutti N.S."/>
            <person name="Fang X."/>
            <person name="Qin N."/>
            <person name="Donahue G."/>
            <person name="Yang P."/>
            <person name="Li Q."/>
            <person name="Li C."/>
            <person name="Zhang P."/>
            <person name="Huang Z."/>
            <person name="Berger S.L."/>
            <person name="Reinberg D."/>
            <person name="Wang J."/>
            <person name="Liebig J."/>
        </authorList>
    </citation>
    <scope>NUCLEOTIDE SEQUENCE [LARGE SCALE GENOMIC DNA]</scope>
    <source>
        <strain evidence="6 7">R22 G/1</strain>
    </source>
</reference>
<dbReference type="Gene3D" id="3.30.230.10">
    <property type="match status" value="1"/>
</dbReference>
<dbReference type="SUPFAM" id="SSF54980">
    <property type="entry name" value="EF-G C-terminal domain-like"/>
    <property type="match status" value="2"/>
</dbReference>
<dbReference type="Proteomes" id="UP000008237">
    <property type="component" value="Unassembled WGS sequence"/>
</dbReference>
<dbReference type="Pfam" id="PF14492">
    <property type="entry name" value="EFG_III"/>
    <property type="match status" value="1"/>
</dbReference>
<dbReference type="InterPro" id="IPR005225">
    <property type="entry name" value="Small_GTP-bd"/>
</dbReference>
<dbReference type="GO" id="GO:0005759">
    <property type="term" value="C:mitochondrial matrix"/>
    <property type="evidence" value="ECO:0007669"/>
    <property type="project" value="UniProtKB-ARBA"/>
</dbReference>
<dbReference type="GO" id="GO:0005525">
    <property type="term" value="F:GTP binding"/>
    <property type="evidence" value="ECO:0007669"/>
    <property type="project" value="UniProtKB-KW"/>
</dbReference>
<dbReference type="InterPro" id="IPR000795">
    <property type="entry name" value="T_Tr_GTP-bd_dom"/>
</dbReference>
<dbReference type="FunFam" id="3.40.50.300:FF:000514">
    <property type="entry name" value="Ribosome-releasing factor 2, mitochondrial"/>
    <property type="match status" value="1"/>
</dbReference>
<dbReference type="SUPFAM" id="SSF50447">
    <property type="entry name" value="Translation proteins"/>
    <property type="match status" value="1"/>
</dbReference>
<dbReference type="InterPro" id="IPR014721">
    <property type="entry name" value="Ribsml_uS5_D2-typ_fold_subgr"/>
</dbReference>
<dbReference type="EMBL" id="GL448708">
    <property type="protein sequence ID" value="EFN84014.1"/>
    <property type="molecule type" value="Genomic_DNA"/>
</dbReference>
<organism evidence="7">
    <name type="scientific">Harpegnathos saltator</name>
    <name type="common">Jerdon's jumping ant</name>
    <dbReference type="NCBI Taxonomy" id="610380"/>
    <lineage>
        <taxon>Eukaryota</taxon>
        <taxon>Metazoa</taxon>
        <taxon>Ecdysozoa</taxon>
        <taxon>Arthropoda</taxon>
        <taxon>Hexapoda</taxon>
        <taxon>Insecta</taxon>
        <taxon>Pterygota</taxon>
        <taxon>Neoptera</taxon>
        <taxon>Endopterygota</taxon>
        <taxon>Hymenoptera</taxon>
        <taxon>Apocrita</taxon>
        <taxon>Aculeata</taxon>
        <taxon>Formicoidea</taxon>
        <taxon>Formicidae</taxon>
        <taxon>Ponerinae</taxon>
        <taxon>Ponerini</taxon>
        <taxon>Harpegnathos</taxon>
    </lineage>
</organism>
<dbReference type="AlphaFoldDB" id="E2BK05"/>
<dbReference type="GO" id="GO:0032790">
    <property type="term" value="P:ribosome disassembly"/>
    <property type="evidence" value="ECO:0007669"/>
    <property type="project" value="TreeGrafter"/>
</dbReference>
<keyword evidence="3" id="KW-0496">Mitochondrion</keyword>
<dbReference type="Gene3D" id="3.30.70.870">
    <property type="entry name" value="Elongation Factor G (Translational Gtpase), domain 3"/>
    <property type="match status" value="1"/>
</dbReference>
<dbReference type="PANTHER" id="PTHR43261:SF1">
    <property type="entry name" value="RIBOSOME-RELEASING FACTOR 2, MITOCHONDRIAL"/>
    <property type="match status" value="1"/>
</dbReference>
<name>E2BK05_HARSA</name>
<dbReference type="CDD" id="cd03713">
    <property type="entry name" value="EFG_mtEFG_C"/>
    <property type="match status" value="1"/>
</dbReference>
<dbReference type="InterPro" id="IPR000640">
    <property type="entry name" value="EFG_V-like"/>
</dbReference>
<dbReference type="InterPro" id="IPR053905">
    <property type="entry name" value="EF-G-like_DII"/>
</dbReference>
<dbReference type="OrthoDB" id="198619at2759"/>
<protein>
    <submittedName>
        <fullName evidence="6">Elongation factor G 2, mitochondrial</fullName>
    </submittedName>
</protein>
<evidence type="ECO:0000313" key="7">
    <source>
        <dbReference type="Proteomes" id="UP000008237"/>
    </source>
</evidence>
<feature type="domain" description="Tr-type G" evidence="5">
    <location>
        <begin position="36"/>
        <end position="318"/>
    </location>
</feature>
<dbReference type="SUPFAM" id="SSF54211">
    <property type="entry name" value="Ribosomal protein S5 domain 2-like"/>
    <property type="match status" value="1"/>
</dbReference>
<keyword evidence="6" id="KW-0251">Elongation factor</keyword>
<dbReference type="GO" id="GO:0032543">
    <property type="term" value="P:mitochondrial translation"/>
    <property type="evidence" value="ECO:0007669"/>
    <property type="project" value="TreeGrafter"/>
</dbReference>
<proteinExistence type="predicted"/>